<dbReference type="SMART" id="SM01091">
    <property type="entry name" value="CorC_HlyC"/>
    <property type="match status" value="1"/>
</dbReference>
<keyword evidence="3" id="KW-1003">Cell membrane</keyword>
<evidence type="ECO:0000256" key="4">
    <source>
        <dbReference type="ARBA" id="ARBA00022692"/>
    </source>
</evidence>
<comment type="similarity">
    <text evidence="2">Belongs to the UPF0053 family.</text>
</comment>
<dbReference type="Pfam" id="PF03471">
    <property type="entry name" value="CorC_HlyC"/>
    <property type="match status" value="1"/>
</dbReference>
<organism evidence="12 13">
    <name type="scientific">Galactobacter valiniphilus</name>
    <dbReference type="NCBI Taxonomy" id="2676122"/>
    <lineage>
        <taxon>Bacteria</taxon>
        <taxon>Bacillati</taxon>
        <taxon>Actinomycetota</taxon>
        <taxon>Actinomycetes</taxon>
        <taxon>Micrococcales</taxon>
        <taxon>Micrococcaceae</taxon>
        <taxon>Galactobacter</taxon>
    </lineage>
</organism>
<comment type="subcellular location">
    <subcellularLocation>
        <location evidence="1">Cell membrane</location>
        <topology evidence="1">Multi-pass membrane protein</topology>
    </subcellularLocation>
</comment>
<evidence type="ECO:0000313" key="13">
    <source>
        <dbReference type="Proteomes" id="UP000265419"/>
    </source>
</evidence>
<evidence type="ECO:0000259" key="11">
    <source>
        <dbReference type="PROSITE" id="PS51371"/>
    </source>
</evidence>
<dbReference type="SUPFAM" id="SSF54631">
    <property type="entry name" value="CBS-domain pair"/>
    <property type="match status" value="1"/>
</dbReference>
<dbReference type="PANTHER" id="PTHR22777:SF32">
    <property type="entry name" value="UPF0053 INNER MEMBRANE PROTEIN YFJD"/>
    <property type="match status" value="1"/>
</dbReference>
<dbReference type="InterPro" id="IPR046342">
    <property type="entry name" value="CBS_dom_sf"/>
</dbReference>
<evidence type="ECO:0000256" key="7">
    <source>
        <dbReference type="ARBA" id="ARBA00023122"/>
    </source>
</evidence>
<feature type="transmembrane region" description="Helical" evidence="10">
    <location>
        <begin position="66"/>
        <end position="84"/>
    </location>
</feature>
<dbReference type="FunFam" id="3.10.580.10:FF:000002">
    <property type="entry name" value="Magnesium/cobalt efflux protein CorC"/>
    <property type="match status" value="1"/>
</dbReference>
<sequence>MTGWLLVAVALVFVATAAILSAVEAAYLALSQAEAERLTEDGARPRLAAILKDPVRHTRAVRFWRIWFEAAAGVATALAFVGWLHSVWWAGLWATLTMAALGFVVVGASPRRIGRAHAGAVAAATAPLVRAGAVVLGPVPGWLVRLVTPASASTEEATFFTEEHFRDLVDRANEANVLEDVEADIIHSVFDLGDTLVRAVMVPRTDMITVSADVSVKKALRLSLRSGCSRLPVIGEDADDIRGVVYLKDLVRLALEENRADEPVIVGSRPVRYVPESKLVAELLQELQREATHLAIVVDEYGGTAGLVTLEDLLEEIVGEIDDEYDAERAEVQPLGENAFLVPAGLDIDDLGDLFGEELHDDEVDTVGGLLAKAISRVPIVGSHAVVGDLELRAESLSGRRNRVGTIRVTRLAPREDQATTPAEQEPRS</sequence>
<feature type="domain" description="CBS" evidence="11">
    <location>
        <begin position="267"/>
        <end position="324"/>
    </location>
</feature>
<dbReference type="Gene3D" id="3.10.580.10">
    <property type="entry name" value="CBS-domain"/>
    <property type="match status" value="1"/>
</dbReference>
<evidence type="ECO:0000313" key="12">
    <source>
        <dbReference type="EMBL" id="RII43163.1"/>
    </source>
</evidence>
<accession>A0A399JC86</accession>
<gene>
    <name evidence="12" type="ORF">DWB68_03795</name>
</gene>
<evidence type="ECO:0000256" key="6">
    <source>
        <dbReference type="ARBA" id="ARBA00022989"/>
    </source>
</evidence>
<dbReference type="Proteomes" id="UP000265419">
    <property type="component" value="Unassembled WGS sequence"/>
</dbReference>
<evidence type="ECO:0000256" key="9">
    <source>
        <dbReference type="PROSITE-ProRule" id="PRU00703"/>
    </source>
</evidence>
<keyword evidence="6 10" id="KW-1133">Transmembrane helix</keyword>
<evidence type="ECO:0000256" key="1">
    <source>
        <dbReference type="ARBA" id="ARBA00004651"/>
    </source>
</evidence>
<dbReference type="PROSITE" id="PS51371">
    <property type="entry name" value="CBS"/>
    <property type="match status" value="2"/>
</dbReference>
<dbReference type="PANTHER" id="PTHR22777">
    <property type="entry name" value="HEMOLYSIN-RELATED"/>
    <property type="match status" value="1"/>
</dbReference>
<dbReference type="InterPro" id="IPR005170">
    <property type="entry name" value="Transptr-assoc_dom"/>
</dbReference>
<dbReference type="EMBL" id="QQXK01000005">
    <property type="protein sequence ID" value="RII43163.1"/>
    <property type="molecule type" value="Genomic_DNA"/>
</dbReference>
<reference evidence="12 13" key="1">
    <citation type="submission" date="2018-07" db="EMBL/GenBank/DDBJ databases">
        <title>Arthrobacter sp. nov., isolated from raw cow's milk with high bacterial count.</title>
        <authorList>
            <person name="Hahne J."/>
            <person name="Isele D."/>
            <person name="Lipski A."/>
        </authorList>
    </citation>
    <scope>NUCLEOTIDE SEQUENCE [LARGE SCALE GENOMIC DNA]</scope>
    <source>
        <strain evidence="12 13">JZ R-35</strain>
    </source>
</reference>
<dbReference type="Pfam" id="PF00571">
    <property type="entry name" value="CBS"/>
    <property type="match status" value="2"/>
</dbReference>
<dbReference type="GO" id="GO:0050660">
    <property type="term" value="F:flavin adenine dinucleotide binding"/>
    <property type="evidence" value="ECO:0007669"/>
    <property type="project" value="InterPro"/>
</dbReference>
<feature type="transmembrane region" description="Helical" evidence="10">
    <location>
        <begin position="6"/>
        <end position="30"/>
    </location>
</feature>
<dbReference type="SMART" id="SM00116">
    <property type="entry name" value="CBS"/>
    <property type="match status" value="2"/>
</dbReference>
<evidence type="ECO:0000256" key="5">
    <source>
        <dbReference type="ARBA" id="ARBA00022737"/>
    </source>
</evidence>
<dbReference type="Pfam" id="PF01595">
    <property type="entry name" value="CNNM"/>
    <property type="match status" value="1"/>
</dbReference>
<evidence type="ECO:0000256" key="2">
    <source>
        <dbReference type="ARBA" id="ARBA00006337"/>
    </source>
</evidence>
<dbReference type="InterPro" id="IPR000644">
    <property type="entry name" value="CBS_dom"/>
</dbReference>
<evidence type="ECO:0000256" key="8">
    <source>
        <dbReference type="ARBA" id="ARBA00023136"/>
    </source>
</evidence>
<dbReference type="AlphaFoldDB" id="A0A399JC86"/>
<name>A0A399JC86_9MICC</name>
<dbReference type="GO" id="GO:0005886">
    <property type="term" value="C:plasma membrane"/>
    <property type="evidence" value="ECO:0007669"/>
    <property type="project" value="UniProtKB-SubCell"/>
</dbReference>
<keyword evidence="7 9" id="KW-0129">CBS domain</keyword>
<dbReference type="Gene3D" id="3.30.465.10">
    <property type="match status" value="1"/>
</dbReference>
<dbReference type="InterPro" id="IPR036318">
    <property type="entry name" value="FAD-bd_PCMH-like_sf"/>
</dbReference>
<proteinExistence type="inferred from homology"/>
<dbReference type="InterPro" id="IPR016169">
    <property type="entry name" value="FAD-bd_PCMH_sub2"/>
</dbReference>
<feature type="domain" description="CBS" evidence="11">
    <location>
        <begin position="201"/>
        <end position="262"/>
    </location>
</feature>
<dbReference type="InterPro" id="IPR044751">
    <property type="entry name" value="Ion_transp-like_CBS"/>
</dbReference>
<feature type="transmembrane region" description="Helical" evidence="10">
    <location>
        <begin position="90"/>
        <end position="108"/>
    </location>
</feature>
<keyword evidence="4 10" id="KW-0812">Transmembrane</keyword>
<dbReference type="RefSeq" id="WP_119423811.1">
    <property type="nucleotide sequence ID" value="NZ_QQXK01000005.1"/>
</dbReference>
<keyword evidence="5" id="KW-0677">Repeat</keyword>
<evidence type="ECO:0000256" key="3">
    <source>
        <dbReference type="ARBA" id="ARBA00022475"/>
    </source>
</evidence>
<keyword evidence="13" id="KW-1185">Reference proteome</keyword>
<dbReference type="InterPro" id="IPR002550">
    <property type="entry name" value="CNNM"/>
</dbReference>
<keyword evidence="8 10" id="KW-0472">Membrane</keyword>
<dbReference type="CDD" id="cd04590">
    <property type="entry name" value="CBS_pair_CorC_HlyC_assoc"/>
    <property type="match status" value="1"/>
</dbReference>
<dbReference type="SUPFAM" id="SSF56176">
    <property type="entry name" value="FAD-binding/transporter-associated domain-like"/>
    <property type="match status" value="1"/>
</dbReference>
<evidence type="ECO:0000256" key="10">
    <source>
        <dbReference type="SAM" id="Phobius"/>
    </source>
</evidence>
<comment type="caution">
    <text evidence="12">The sequence shown here is derived from an EMBL/GenBank/DDBJ whole genome shotgun (WGS) entry which is preliminary data.</text>
</comment>
<protein>
    <submittedName>
        <fullName evidence="12">HlyC/CorC family transporter</fullName>
    </submittedName>
</protein>